<reference evidence="1 2" key="1">
    <citation type="submission" date="2019-05" db="EMBL/GenBank/DDBJ databases">
        <title>Another draft genome of Portunus trituberculatus and its Hox gene families provides insights of decapod evolution.</title>
        <authorList>
            <person name="Jeong J.-H."/>
            <person name="Song I."/>
            <person name="Kim S."/>
            <person name="Choi T."/>
            <person name="Kim D."/>
            <person name="Ryu S."/>
            <person name="Kim W."/>
        </authorList>
    </citation>
    <scope>NUCLEOTIDE SEQUENCE [LARGE SCALE GENOMIC DNA]</scope>
    <source>
        <tissue evidence="1">Muscle</tissue>
    </source>
</reference>
<protein>
    <submittedName>
        <fullName evidence="1">Uncharacterized protein</fullName>
    </submittedName>
</protein>
<gene>
    <name evidence="1" type="ORF">E2C01_051365</name>
</gene>
<sequence length="74" mass="8184">MSLRAIDFELFLCLEIITPVFDIIALASGTLQNHCINLSTAYNEVDRVMNALSNLRTEGQFSEVYKNATDGKGS</sequence>
<keyword evidence="2" id="KW-1185">Reference proteome</keyword>
<dbReference type="Proteomes" id="UP000324222">
    <property type="component" value="Unassembled WGS sequence"/>
</dbReference>
<evidence type="ECO:0000313" key="1">
    <source>
        <dbReference type="EMBL" id="MPC57386.1"/>
    </source>
</evidence>
<dbReference type="AlphaFoldDB" id="A0A5B7GIH9"/>
<dbReference type="EMBL" id="VSRR010014744">
    <property type="protein sequence ID" value="MPC57386.1"/>
    <property type="molecule type" value="Genomic_DNA"/>
</dbReference>
<name>A0A5B7GIH9_PORTR</name>
<accession>A0A5B7GIH9</accession>
<proteinExistence type="predicted"/>
<organism evidence="1 2">
    <name type="scientific">Portunus trituberculatus</name>
    <name type="common">Swimming crab</name>
    <name type="synonym">Neptunus trituberculatus</name>
    <dbReference type="NCBI Taxonomy" id="210409"/>
    <lineage>
        <taxon>Eukaryota</taxon>
        <taxon>Metazoa</taxon>
        <taxon>Ecdysozoa</taxon>
        <taxon>Arthropoda</taxon>
        <taxon>Crustacea</taxon>
        <taxon>Multicrustacea</taxon>
        <taxon>Malacostraca</taxon>
        <taxon>Eumalacostraca</taxon>
        <taxon>Eucarida</taxon>
        <taxon>Decapoda</taxon>
        <taxon>Pleocyemata</taxon>
        <taxon>Brachyura</taxon>
        <taxon>Eubrachyura</taxon>
        <taxon>Portunoidea</taxon>
        <taxon>Portunidae</taxon>
        <taxon>Portuninae</taxon>
        <taxon>Portunus</taxon>
    </lineage>
</organism>
<evidence type="ECO:0000313" key="2">
    <source>
        <dbReference type="Proteomes" id="UP000324222"/>
    </source>
</evidence>
<comment type="caution">
    <text evidence="1">The sequence shown here is derived from an EMBL/GenBank/DDBJ whole genome shotgun (WGS) entry which is preliminary data.</text>
</comment>